<comment type="similarity">
    <text evidence="1">Belongs to the glycosyltransferase 2 family.</text>
</comment>
<evidence type="ECO:0000256" key="1">
    <source>
        <dbReference type="ARBA" id="ARBA00006739"/>
    </source>
</evidence>
<organism evidence="5 6">
    <name type="scientific">Candidatus Spechtbacteria bacterium RIFCSPLOWO2_02_FULL_38_8</name>
    <dbReference type="NCBI Taxonomy" id="1802164"/>
    <lineage>
        <taxon>Bacteria</taxon>
        <taxon>Candidatus Spechtiibacteriota</taxon>
    </lineage>
</organism>
<dbReference type="GO" id="GO:0016757">
    <property type="term" value="F:glycosyltransferase activity"/>
    <property type="evidence" value="ECO:0007669"/>
    <property type="project" value="UniProtKB-KW"/>
</dbReference>
<dbReference type="EMBL" id="MHOJ01000023">
    <property type="protein sequence ID" value="OGZ62277.1"/>
    <property type="molecule type" value="Genomic_DNA"/>
</dbReference>
<dbReference type="Proteomes" id="UP000178509">
    <property type="component" value="Unassembled WGS sequence"/>
</dbReference>
<dbReference type="SUPFAM" id="SSF53448">
    <property type="entry name" value="Nucleotide-diphospho-sugar transferases"/>
    <property type="match status" value="1"/>
</dbReference>
<evidence type="ECO:0000313" key="5">
    <source>
        <dbReference type="EMBL" id="OGZ62277.1"/>
    </source>
</evidence>
<protein>
    <recommendedName>
        <fullName evidence="4">Glycosyltransferase 2-like domain-containing protein</fullName>
    </recommendedName>
</protein>
<keyword evidence="2" id="KW-0328">Glycosyltransferase</keyword>
<reference evidence="5 6" key="1">
    <citation type="journal article" date="2016" name="Nat. Commun.">
        <title>Thousands of microbial genomes shed light on interconnected biogeochemical processes in an aquifer system.</title>
        <authorList>
            <person name="Anantharaman K."/>
            <person name="Brown C.T."/>
            <person name="Hug L.A."/>
            <person name="Sharon I."/>
            <person name="Castelle C.J."/>
            <person name="Probst A.J."/>
            <person name="Thomas B.C."/>
            <person name="Singh A."/>
            <person name="Wilkins M.J."/>
            <person name="Karaoz U."/>
            <person name="Brodie E.L."/>
            <person name="Williams K.H."/>
            <person name="Hubbard S.S."/>
            <person name="Banfield J.F."/>
        </authorList>
    </citation>
    <scope>NUCLEOTIDE SEQUENCE [LARGE SCALE GENOMIC DNA]</scope>
</reference>
<dbReference type="Gene3D" id="3.90.550.10">
    <property type="entry name" value="Spore Coat Polysaccharide Biosynthesis Protein SpsA, Chain A"/>
    <property type="match status" value="1"/>
</dbReference>
<evidence type="ECO:0000313" key="6">
    <source>
        <dbReference type="Proteomes" id="UP000178509"/>
    </source>
</evidence>
<evidence type="ECO:0000256" key="3">
    <source>
        <dbReference type="ARBA" id="ARBA00022679"/>
    </source>
</evidence>
<evidence type="ECO:0000256" key="2">
    <source>
        <dbReference type="ARBA" id="ARBA00022676"/>
    </source>
</evidence>
<dbReference type="InterPro" id="IPR029044">
    <property type="entry name" value="Nucleotide-diphossugar_trans"/>
</dbReference>
<dbReference type="Pfam" id="PF00535">
    <property type="entry name" value="Glycos_transf_2"/>
    <property type="match status" value="1"/>
</dbReference>
<dbReference type="InterPro" id="IPR001173">
    <property type="entry name" value="Glyco_trans_2-like"/>
</dbReference>
<dbReference type="AlphaFoldDB" id="A0A1G2HIH0"/>
<keyword evidence="3" id="KW-0808">Transferase</keyword>
<dbReference type="PANTHER" id="PTHR43630">
    <property type="entry name" value="POLY-BETA-1,6-N-ACETYL-D-GLUCOSAMINE SYNTHASE"/>
    <property type="match status" value="1"/>
</dbReference>
<dbReference type="STRING" id="1802164.A3H51_02220"/>
<feature type="domain" description="Glycosyltransferase 2-like" evidence="4">
    <location>
        <begin position="7"/>
        <end position="135"/>
    </location>
</feature>
<sequence length="310" mass="35705">MSALKFSIIVPTYNEEKDIALTLDALTVLDYPEYEVLMVDDSTDKTPDIIKRYENRGISLIHPGGGGRCEARNIGIQRATGDVIVILNADVQLPKDFLNQIKKHYDNGADLVSVSSKAINDDKLFSRYIDCANLYEESDFEKNKMLWTEGFSCRRALALKAGLFPAGFPIAMYAGEDGYFAENLVKAGGKKCVDLRIVVNHVAPAAFKEYWHIRTTRGRACSQYRRYINHWSLKKIATWHCLKTGWNTLKLATFFYPLYYCWKISRFSKYGRRDWLKLYYAHVIESIAMTYGLWKELWIISEAERLKNIS</sequence>
<comment type="caution">
    <text evidence="5">The sequence shown here is derived from an EMBL/GenBank/DDBJ whole genome shotgun (WGS) entry which is preliminary data.</text>
</comment>
<evidence type="ECO:0000259" key="4">
    <source>
        <dbReference type="Pfam" id="PF00535"/>
    </source>
</evidence>
<gene>
    <name evidence="5" type="ORF">A3H51_02220</name>
</gene>
<accession>A0A1G2HIH0</accession>
<dbReference type="PANTHER" id="PTHR43630:SF1">
    <property type="entry name" value="POLY-BETA-1,6-N-ACETYL-D-GLUCOSAMINE SYNTHASE"/>
    <property type="match status" value="1"/>
</dbReference>
<proteinExistence type="inferred from homology"/>
<name>A0A1G2HIH0_9BACT</name>